<keyword evidence="4" id="KW-0732">Signal</keyword>
<dbReference type="GO" id="GO:0004556">
    <property type="term" value="F:alpha-amylase activity"/>
    <property type="evidence" value="ECO:0007669"/>
    <property type="project" value="UniProtKB-UniRule"/>
</dbReference>
<keyword evidence="3" id="KW-0326">Glycosidase</keyword>
<sequence>MHRYLCLVAVALLALGSCGQKKTETVAEEVKTPFVWENANVYFMLTDRFNNGDKTNDVNFGRTAKTGLLRGFEGGDIKGITTKVKEGYFDKLGVSAIWMTPLVEQVHGNVDEGTGATYGYHGYWAKDWTALDPNFGTEADLDELVKEAHARGIRVLLDVVINHTGPVTDVDPVWSTDWVRETPHCGYSDYESTVSCTLVENLPDVFTANKTEAVELPATLLEKWKKEGRLEQELKSLDEFFARTGLPRAPRYYHIKWLTDYIRKYGVDGFRVDTAKHTEADLWEDLKKESDVAFADWKKANPTSVLDNNEFYMVGEVYGYGISGMRNYHYSDSVVDFFDNGFKSLINFEFKYDAQKQSYEEIFKKYSDALNGELKGKSVMNYLTSHDDGQPFDQDRSKAIESATKLLLTPGASQVYYGDESSRNLVIEGTVGDATLRSFMNWEEIQANAERGGHKVQDVMTHWSKLGNFRKENPAVGAGMHKMLSEQPYIFSREYAKGDYSNKVLVALDVEKGKKIIPVHGVFAEGQKVKDSYSGKTATVRNGKVSLDTQDTIVLLSKGK</sequence>
<evidence type="ECO:0000256" key="3">
    <source>
        <dbReference type="RuleBase" id="RU361134"/>
    </source>
</evidence>
<accession>A0AAU9DLV4</accession>
<keyword evidence="6" id="KW-0614">Plasmid</keyword>
<dbReference type="InterPro" id="IPR017853">
    <property type="entry name" value="GH"/>
</dbReference>
<dbReference type="PROSITE" id="PS51257">
    <property type="entry name" value="PROKAR_LIPOPROTEIN"/>
    <property type="match status" value="1"/>
</dbReference>
<keyword evidence="3" id="KW-0119">Carbohydrate metabolism</keyword>
<evidence type="ECO:0000256" key="2">
    <source>
        <dbReference type="RuleBase" id="RU003615"/>
    </source>
</evidence>
<name>A0AAU9DLV4_9BACT</name>
<dbReference type="AlphaFoldDB" id="A0AAU9DLV4"/>
<dbReference type="Gene3D" id="3.20.20.80">
    <property type="entry name" value="Glycosidases"/>
    <property type="match status" value="1"/>
</dbReference>
<reference evidence="6 7" key="1">
    <citation type="submission" date="2021-12" db="EMBL/GenBank/DDBJ databases">
        <title>Genome sequencing of bacteria with rrn-lacking chromosome and rrn-plasmid.</title>
        <authorList>
            <person name="Anda M."/>
            <person name="Iwasaki W."/>
        </authorList>
    </citation>
    <scope>NUCLEOTIDE SEQUENCE [LARGE SCALE GENOMIC DNA]</scope>
    <source>
        <strain evidence="6 7">DSM 100852</strain>
        <plasmid evidence="6 7">pFA3</plasmid>
    </source>
</reference>
<evidence type="ECO:0000313" key="6">
    <source>
        <dbReference type="EMBL" id="BDD12175.1"/>
    </source>
</evidence>
<dbReference type="SMART" id="SM00642">
    <property type="entry name" value="Aamy"/>
    <property type="match status" value="1"/>
</dbReference>
<keyword evidence="7" id="KW-1185">Reference proteome</keyword>
<gene>
    <name evidence="6" type="ORF">FUAX_46070</name>
</gene>
<dbReference type="SUPFAM" id="SSF51445">
    <property type="entry name" value="(Trans)glycosidases"/>
    <property type="match status" value="1"/>
</dbReference>
<comment type="catalytic activity">
    <reaction evidence="3">
        <text>Endohydrolysis of (1-&gt;4)-alpha-D-glucosidic linkages in polysaccharides containing three or more (1-&gt;4)-alpha-linked D-glucose units.</text>
        <dbReference type="EC" id="3.2.1.1"/>
    </reaction>
</comment>
<feature type="chain" id="PRO_5043437424" description="Alpha-amylase" evidence="4">
    <location>
        <begin position="23"/>
        <end position="560"/>
    </location>
</feature>
<dbReference type="PANTHER" id="PTHR10357:SF209">
    <property type="entry name" value="PERIPLASMIC ALPHA-AMYLASE"/>
    <property type="match status" value="1"/>
</dbReference>
<proteinExistence type="inferred from homology"/>
<dbReference type="Proteomes" id="UP001348817">
    <property type="component" value="Plasmid pFA3"/>
</dbReference>
<dbReference type="GO" id="GO:0043169">
    <property type="term" value="F:cation binding"/>
    <property type="evidence" value="ECO:0007669"/>
    <property type="project" value="InterPro"/>
</dbReference>
<evidence type="ECO:0000259" key="5">
    <source>
        <dbReference type="SMART" id="SM00642"/>
    </source>
</evidence>
<evidence type="ECO:0000256" key="4">
    <source>
        <dbReference type="SAM" id="SignalP"/>
    </source>
</evidence>
<organism evidence="6 7">
    <name type="scientific">Fulvitalea axinellae</name>
    <dbReference type="NCBI Taxonomy" id="1182444"/>
    <lineage>
        <taxon>Bacteria</taxon>
        <taxon>Pseudomonadati</taxon>
        <taxon>Bacteroidota</taxon>
        <taxon>Cytophagia</taxon>
        <taxon>Cytophagales</taxon>
        <taxon>Persicobacteraceae</taxon>
        <taxon>Fulvitalea</taxon>
    </lineage>
</organism>
<geneLocation type="plasmid" evidence="6 7">
    <name>pFA3</name>
</geneLocation>
<dbReference type="Pfam" id="PF00128">
    <property type="entry name" value="Alpha-amylase"/>
    <property type="match status" value="1"/>
</dbReference>
<dbReference type="GO" id="GO:0005975">
    <property type="term" value="P:carbohydrate metabolic process"/>
    <property type="evidence" value="ECO:0007669"/>
    <property type="project" value="InterPro"/>
</dbReference>
<dbReference type="RefSeq" id="WP_338395319.1">
    <property type="nucleotide sequence ID" value="NZ_AP025317.1"/>
</dbReference>
<evidence type="ECO:0000313" key="7">
    <source>
        <dbReference type="Proteomes" id="UP001348817"/>
    </source>
</evidence>
<comment type="similarity">
    <text evidence="1 2">Belongs to the glycosyl hydrolase 13 family.</text>
</comment>
<dbReference type="PANTHER" id="PTHR10357">
    <property type="entry name" value="ALPHA-AMYLASE FAMILY MEMBER"/>
    <property type="match status" value="1"/>
</dbReference>
<keyword evidence="3" id="KW-0378">Hydrolase</keyword>
<dbReference type="InterPro" id="IPR006047">
    <property type="entry name" value="GH13_cat_dom"/>
</dbReference>
<feature type="domain" description="Glycosyl hydrolase family 13 catalytic" evidence="5">
    <location>
        <begin position="43"/>
        <end position="470"/>
    </location>
</feature>
<evidence type="ECO:0000256" key="1">
    <source>
        <dbReference type="ARBA" id="ARBA00008061"/>
    </source>
</evidence>
<feature type="signal peptide" evidence="4">
    <location>
        <begin position="1"/>
        <end position="22"/>
    </location>
</feature>
<protein>
    <recommendedName>
        <fullName evidence="3">Alpha-amylase</fullName>
        <ecNumber evidence="3">3.2.1.1</ecNumber>
    </recommendedName>
</protein>
<dbReference type="KEGG" id="fax:FUAX_46070"/>
<dbReference type="EC" id="3.2.1.1" evidence="3"/>
<dbReference type="PRINTS" id="PR00110">
    <property type="entry name" value="ALPHAAMYLASE"/>
</dbReference>
<dbReference type="InterPro" id="IPR006046">
    <property type="entry name" value="Alpha_amylase"/>
</dbReference>
<dbReference type="EMBL" id="AP025317">
    <property type="protein sequence ID" value="BDD12175.1"/>
    <property type="molecule type" value="Genomic_DNA"/>
</dbReference>